<evidence type="ECO:0000256" key="3">
    <source>
        <dbReference type="ARBA" id="ARBA00012053"/>
    </source>
</evidence>
<accession>M4VRS9</accession>
<dbReference type="InterPro" id="IPR030656">
    <property type="entry name" value="ALAD_AS"/>
</dbReference>
<dbReference type="FunFam" id="3.20.20.70:FF:000019">
    <property type="entry name" value="Delta-aminolevulinic acid dehydratase"/>
    <property type="match status" value="1"/>
</dbReference>
<protein>
    <recommendedName>
        <fullName evidence="4 11">Delta-aminolevulinic acid dehydratase</fullName>
        <ecNumber evidence="3 11">4.2.1.24</ecNumber>
    </recommendedName>
</protein>
<dbReference type="SUPFAM" id="SSF51569">
    <property type="entry name" value="Aldolase"/>
    <property type="match status" value="1"/>
</dbReference>
<keyword evidence="14" id="KW-1185">Reference proteome</keyword>
<dbReference type="eggNOG" id="COG0113">
    <property type="taxonomic scope" value="Bacteria"/>
</dbReference>
<evidence type="ECO:0000313" key="13">
    <source>
        <dbReference type="EMBL" id="AGH95894.1"/>
    </source>
</evidence>
<dbReference type="GO" id="GO:0008270">
    <property type="term" value="F:zinc ion binding"/>
    <property type="evidence" value="ECO:0007669"/>
    <property type="project" value="TreeGrafter"/>
</dbReference>
<evidence type="ECO:0000256" key="9">
    <source>
        <dbReference type="PIRSR" id="PIRSR001415-1"/>
    </source>
</evidence>
<keyword evidence="10" id="KW-0479">Metal-binding</keyword>
<dbReference type="STRING" id="1184267.A11Q_1678"/>
<dbReference type="PRINTS" id="PR00144">
    <property type="entry name" value="DALDHYDRTASE"/>
</dbReference>
<comment type="subunit">
    <text evidence="11">Homooctamer.</text>
</comment>
<dbReference type="EC" id="4.2.1.24" evidence="3 11"/>
<proteinExistence type="inferred from homology"/>
<dbReference type="Pfam" id="PF00490">
    <property type="entry name" value="ALAD"/>
    <property type="match status" value="1"/>
</dbReference>
<dbReference type="OrthoDB" id="5289126at2"/>
<name>M4VRS9_9BACT</name>
<dbReference type="UniPathway" id="UPA00251">
    <property type="reaction ID" value="UER00318"/>
</dbReference>
<feature type="active site" description="Schiff-base intermediate with substrate" evidence="9">
    <location>
        <position position="196"/>
    </location>
</feature>
<comment type="pathway">
    <text evidence="1">Porphyrin-containing compound metabolism; protoporphyrin-IX biosynthesis; coproporphyrinogen-III from 5-aminolevulinate: step 1/4.</text>
</comment>
<evidence type="ECO:0000256" key="4">
    <source>
        <dbReference type="ARBA" id="ARBA00020771"/>
    </source>
</evidence>
<organism evidence="13 14">
    <name type="scientific">Pseudobdellovibrio exovorus JSS</name>
    <dbReference type="NCBI Taxonomy" id="1184267"/>
    <lineage>
        <taxon>Bacteria</taxon>
        <taxon>Pseudomonadati</taxon>
        <taxon>Bdellovibrionota</taxon>
        <taxon>Bdellovibrionia</taxon>
        <taxon>Bdellovibrionales</taxon>
        <taxon>Pseudobdellovibrionaceae</taxon>
        <taxon>Pseudobdellovibrio</taxon>
    </lineage>
</organism>
<evidence type="ECO:0000256" key="8">
    <source>
        <dbReference type="ARBA" id="ARBA00047651"/>
    </source>
</evidence>
<dbReference type="PATRIC" id="fig|1184267.3.peg.1699"/>
<sequence>MKLTQRPRRNRKNQQIRDLTAETHLLPQHLIYPVFVCEGSNVESPIKTLAGQSRWSPDLLSKKVAQWKKLGLTHFALFPQISEDKKNSRGTEALNDNGLLPNTIKRLKDDHADICLITDVALDPFSSDGHDGIVENGRILNDESVEILAEMSLKQAEWGTDWVAPSDMMDGRIGAIRKKLDQTGYTETNILAYTAKYASSFYGPFRDALQSAPKFGDKKTYQMDPRNIKEAVREAKLDLSEGADMIMVKPGLPYLDVIARLKRISDVPVAAYNVSGEYAMIKAAAAAGALDENRAILEVMTSFRRAGSDAILTYFAPQVAELLRQ</sequence>
<dbReference type="RefSeq" id="WP_015470384.1">
    <property type="nucleotide sequence ID" value="NC_020813.1"/>
</dbReference>
<keyword evidence="10" id="KW-0460">Magnesium</keyword>
<dbReference type="Gene3D" id="3.20.20.70">
    <property type="entry name" value="Aldolase class I"/>
    <property type="match status" value="1"/>
</dbReference>
<reference evidence="13 14" key="1">
    <citation type="journal article" date="2013" name="ISME J.">
        <title>By their genes ye shall know them: genomic signatures of predatory bacteria.</title>
        <authorList>
            <person name="Pasternak Z."/>
            <person name="Pietrokovski S."/>
            <person name="Rotem O."/>
            <person name="Gophna U."/>
            <person name="Lurie-Weinberger M.N."/>
            <person name="Jurkevitch E."/>
        </authorList>
    </citation>
    <scope>NUCLEOTIDE SEQUENCE [LARGE SCALE GENOMIC DNA]</scope>
    <source>
        <strain evidence="13 14">JSS</strain>
    </source>
</reference>
<evidence type="ECO:0000256" key="5">
    <source>
        <dbReference type="ARBA" id="ARBA00023133"/>
    </source>
</evidence>
<dbReference type="AlphaFoldDB" id="M4VRS9"/>
<dbReference type="PROSITE" id="PS00169">
    <property type="entry name" value="D_ALA_DEHYDRATASE"/>
    <property type="match status" value="1"/>
</dbReference>
<dbReference type="InterPro" id="IPR001731">
    <property type="entry name" value="ALAD"/>
</dbReference>
<evidence type="ECO:0000313" key="14">
    <source>
        <dbReference type="Proteomes" id="UP000012040"/>
    </source>
</evidence>
<feature type="binding site" evidence="10">
    <location>
        <position position="234"/>
    </location>
    <ligand>
        <name>Mg(2+)</name>
        <dbReference type="ChEBI" id="CHEBI:18420"/>
    </ligand>
</feature>
<keyword evidence="6 11" id="KW-0456">Lyase</keyword>
<dbReference type="InterPro" id="IPR013785">
    <property type="entry name" value="Aldolase_TIM"/>
</dbReference>
<evidence type="ECO:0000256" key="2">
    <source>
        <dbReference type="ARBA" id="ARBA00008055"/>
    </source>
</evidence>
<evidence type="ECO:0000256" key="10">
    <source>
        <dbReference type="PIRSR" id="PIRSR001415-5"/>
    </source>
</evidence>
<dbReference type="NCBIfam" id="NF006762">
    <property type="entry name" value="PRK09283.1"/>
    <property type="match status" value="1"/>
</dbReference>
<dbReference type="Proteomes" id="UP000012040">
    <property type="component" value="Chromosome"/>
</dbReference>
<evidence type="ECO:0000256" key="7">
    <source>
        <dbReference type="ARBA" id="ARBA00023244"/>
    </source>
</evidence>
<evidence type="ECO:0000256" key="6">
    <source>
        <dbReference type="ARBA" id="ARBA00023239"/>
    </source>
</evidence>
<dbReference type="GO" id="GO:0004655">
    <property type="term" value="F:porphobilinogen synthase activity"/>
    <property type="evidence" value="ECO:0007669"/>
    <property type="project" value="UniProtKB-EC"/>
</dbReference>
<dbReference type="PANTHER" id="PTHR11458">
    <property type="entry name" value="DELTA-AMINOLEVULINIC ACID DEHYDRATASE"/>
    <property type="match status" value="1"/>
</dbReference>
<comment type="similarity">
    <text evidence="2 12">Belongs to the ALAD family.</text>
</comment>
<dbReference type="EMBL" id="CP003537">
    <property type="protein sequence ID" value="AGH95894.1"/>
    <property type="molecule type" value="Genomic_DNA"/>
</dbReference>
<gene>
    <name evidence="13" type="ORF">A11Q_1678</name>
</gene>
<dbReference type="SMART" id="SM01004">
    <property type="entry name" value="ALAD"/>
    <property type="match status" value="1"/>
</dbReference>
<evidence type="ECO:0000256" key="1">
    <source>
        <dbReference type="ARBA" id="ARBA00004694"/>
    </source>
</evidence>
<comment type="catalytic activity">
    <reaction evidence="8 11">
        <text>2 5-aminolevulinate = porphobilinogen + 2 H2O + H(+)</text>
        <dbReference type="Rhea" id="RHEA:24064"/>
        <dbReference type="ChEBI" id="CHEBI:15377"/>
        <dbReference type="ChEBI" id="CHEBI:15378"/>
        <dbReference type="ChEBI" id="CHEBI:58126"/>
        <dbReference type="ChEBI" id="CHEBI:356416"/>
        <dbReference type="EC" id="4.2.1.24"/>
    </reaction>
</comment>
<feature type="active site" description="Schiff-base intermediate with substrate" evidence="9">
    <location>
        <position position="249"/>
    </location>
</feature>
<dbReference type="PIRSF" id="PIRSF001415">
    <property type="entry name" value="Porphbilin_synth"/>
    <property type="match status" value="1"/>
</dbReference>
<keyword evidence="7 11" id="KW-0627">Porphyrin biosynthesis</keyword>
<dbReference type="GO" id="GO:0005829">
    <property type="term" value="C:cytosol"/>
    <property type="evidence" value="ECO:0007669"/>
    <property type="project" value="TreeGrafter"/>
</dbReference>
<keyword evidence="5" id="KW-0350">Heme biosynthesis</keyword>
<dbReference type="KEGG" id="bex:A11Q_1678"/>
<evidence type="ECO:0000256" key="12">
    <source>
        <dbReference type="RuleBase" id="RU004161"/>
    </source>
</evidence>
<dbReference type="CDD" id="cd04823">
    <property type="entry name" value="ALAD_PBGS_aspartate_rich"/>
    <property type="match status" value="1"/>
</dbReference>
<evidence type="ECO:0000256" key="11">
    <source>
        <dbReference type="RuleBase" id="RU000515"/>
    </source>
</evidence>
<dbReference type="HOGENOM" id="CLU_035731_0_0_7"/>
<dbReference type="PANTHER" id="PTHR11458:SF0">
    <property type="entry name" value="DELTA-AMINOLEVULINIC ACID DEHYDRATASE"/>
    <property type="match status" value="1"/>
</dbReference>
<dbReference type="GO" id="GO:0006782">
    <property type="term" value="P:protoporphyrinogen IX biosynthetic process"/>
    <property type="evidence" value="ECO:0007669"/>
    <property type="project" value="UniProtKB-UniPathway"/>
</dbReference>